<gene>
    <name evidence="2" type="ORF">SAMN04487819_1361</name>
</gene>
<keyword evidence="3" id="KW-1185">Reference proteome</keyword>
<reference evidence="3" key="1">
    <citation type="submission" date="2016-10" db="EMBL/GenBank/DDBJ databases">
        <authorList>
            <person name="Varghese N."/>
            <person name="Submissions S."/>
        </authorList>
    </citation>
    <scope>NUCLEOTIDE SEQUENCE [LARGE SCALE GENOMIC DNA]</scope>
    <source>
        <strain evidence="3">DSM 45004</strain>
    </source>
</reference>
<feature type="non-terminal residue" evidence="2">
    <location>
        <position position="157"/>
    </location>
</feature>
<organism evidence="2 3">
    <name type="scientific">Actinopolyspora alba</name>
    <dbReference type="NCBI Taxonomy" id="673379"/>
    <lineage>
        <taxon>Bacteria</taxon>
        <taxon>Bacillati</taxon>
        <taxon>Actinomycetota</taxon>
        <taxon>Actinomycetes</taxon>
        <taxon>Actinopolysporales</taxon>
        <taxon>Actinopolysporaceae</taxon>
        <taxon>Actinopolyspora</taxon>
        <taxon>Actinopolyspora alba group</taxon>
    </lineage>
</organism>
<dbReference type="Proteomes" id="UP000198716">
    <property type="component" value="Unassembled WGS sequence"/>
</dbReference>
<evidence type="ECO:0000256" key="1">
    <source>
        <dbReference type="SAM" id="MobiDB-lite"/>
    </source>
</evidence>
<dbReference type="AlphaFoldDB" id="A0A1I2CSH8"/>
<sequence>MPVPGQYSGAIRPAPHGHGTDHGMGAEHTLCTVEITARGGVSPRELSVESIPGAAAAVAELVAEYDGLTARWKPHERADPTHAYAFVAVAGAVHLARFTPGVFVRLVEYTACGLSYETRSDPLRFDQRSPTAFGPCGHCLDQWRQTYDGTARRQPHP</sequence>
<evidence type="ECO:0000313" key="3">
    <source>
        <dbReference type="Proteomes" id="UP000198716"/>
    </source>
</evidence>
<name>A0A1I2CSH8_9ACTN</name>
<evidence type="ECO:0000313" key="2">
    <source>
        <dbReference type="EMBL" id="SFE70700.1"/>
    </source>
</evidence>
<protein>
    <submittedName>
        <fullName evidence="2">Uncharacterized protein</fullName>
    </submittedName>
</protein>
<feature type="region of interest" description="Disordered" evidence="1">
    <location>
        <begin position="1"/>
        <end position="25"/>
    </location>
</feature>
<dbReference type="EMBL" id="FOMZ01000036">
    <property type="protein sequence ID" value="SFE70700.1"/>
    <property type="molecule type" value="Genomic_DNA"/>
</dbReference>
<accession>A0A1I2CSH8</accession>
<proteinExistence type="predicted"/>